<feature type="transmembrane region" description="Helical" evidence="4">
    <location>
        <begin position="276"/>
        <end position="295"/>
    </location>
</feature>
<dbReference type="AlphaFoldDB" id="A0AAW5AE72"/>
<feature type="transmembrane region" description="Helical" evidence="4">
    <location>
        <begin position="161"/>
        <end position="179"/>
    </location>
</feature>
<dbReference type="GO" id="GO:0022857">
    <property type="term" value="F:transmembrane transporter activity"/>
    <property type="evidence" value="ECO:0007669"/>
    <property type="project" value="InterPro"/>
</dbReference>
<sequence length="388" mass="41709">MSSSPQQVLLLACCTTIIAQLGITLYIPATTQLASILNTEEAESYKVLLFYLGGAVLPIVFMSRLIRSFGRHTAILVCCATLFVGSVLSLFSLGSEVFFFSRLMQGIGAGGGALIGRALLTDISSGAALAKNLSVLSYSFILALIGGQVVGGFLISSLNWIALPYLMIIGLILTYALAFKIRTRLYKLDAVEKESALTPNYYSTATQPSFFLPVILGGCGYGIFIIYQGIGAYIFHSNFRWNSADYGTFGLWLGLAYYLGALTVRRALTVVSVCQLSIFGACLLIASSSVLFLAAWQNMSIHLVVGTYLVIWYAQATLYPCAAAMAVNRIPGAHPMMLFSFLQQLVALIFGALATFFIPYGIQTVALLTACLGGLGVLTTLLILKRES</sequence>
<feature type="transmembrane region" description="Helical" evidence="4">
    <location>
        <begin position="210"/>
        <end position="234"/>
    </location>
</feature>
<evidence type="ECO:0000313" key="7">
    <source>
        <dbReference type="Proteomes" id="UP000814172"/>
    </source>
</evidence>
<dbReference type="GeneID" id="55541620"/>
<feature type="transmembrane region" description="Helical" evidence="4">
    <location>
        <begin position="99"/>
        <end position="120"/>
    </location>
</feature>
<accession>A0AAW5AE72</accession>
<name>A0AAW5AE72_9PSED</name>
<reference evidence="6 7" key="1">
    <citation type="submission" date="2019-11" db="EMBL/GenBank/DDBJ databases">
        <title>Epiphytic Pseudomonas syringae from cherry orchards.</title>
        <authorList>
            <person name="Hulin M.T."/>
        </authorList>
    </citation>
    <scope>NUCLEOTIDE SEQUENCE [LARGE SCALE GENOMIC DNA]</scope>
    <source>
        <strain evidence="6 7">PA-6-9F</strain>
    </source>
</reference>
<feature type="transmembrane region" description="Helical" evidence="4">
    <location>
        <begin position="7"/>
        <end position="27"/>
    </location>
</feature>
<organism evidence="6 7">
    <name type="scientific">Pseudomonas proteolytica</name>
    <dbReference type="NCBI Taxonomy" id="219574"/>
    <lineage>
        <taxon>Bacteria</taxon>
        <taxon>Pseudomonadati</taxon>
        <taxon>Pseudomonadota</taxon>
        <taxon>Gammaproteobacteria</taxon>
        <taxon>Pseudomonadales</taxon>
        <taxon>Pseudomonadaceae</taxon>
        <taxon>Pseudomonas</taxon>
    </lineage>
</organism>
<dbReference type="SUPFAM" id="SSF103473">
    <property type="entry name" value="MFS general substrate transporter"/>
    <property type="match status" value="1"/>
</dbReference>
<gene>
    <name evidence="6" type="ORF">GIW75_27095</name>
</gene>
<evidence type="ECO:0000256" key="1">
    <source>
        <dbReference type="ARBA" id="ARBA00022692"/>
    </source>
</evidence>
<dbReference type="InterPro" id="IPR036259">
    <property type="entry name" value="MFS_trans_sf"/>
</dbReference>
<feature type="transmembrane region" description="Helical" evidence="4">
    <location>
        <begin position="47"/>
        <end position="66"/>
    </location>
</feature>
<dbReference type="InterPro" id="IPR011701">
    <property type="entry name" value="MFS"/>
</dbReference>
<dbReference type="RefSeq" id="WP_092237176.1">
    <property type="nucleotide sequence ID" value="NZ_FNTR01000004.1"/>
</dbReference>
<dbReference type="InterPro" id="IPR020846">
    <property type="entry name" value="MFS_dom"/>
</dbReference>
<dbReference type="Pfam" id="PF07690">
    <property type="entry name" value="MFS_1"/>
    <property type="match status" value="1"/>
</dbReference>
<dbReference type="PROSITE" id="PS50850">
    <property type="entry name" value="MFS"/>
    <property type="match status" value="1"/>
</dbReference>
<dbReference type="Gene3D" id="1.20.1720.10">
    <property type="entry name" value="Multidrug resistance protein D"/>
    <property type="match status" value="1"/>
</dbReference>
<protein>
    <submittedName>
        <fullName evidence="6">MFS transporter</fullName>
    </submittedName>
</protein>
<feature type="transmembrane region" description="Helical" evidence="4">
    <location>
        <begin position="132"/>
        <end position="155"/>
    </location>
</feature>
<evidence type="ECO:0000256" key="3">
    <source>
        <dbReference type="ARBA" id="ARBA00023136"/>
    </source>
</evidence>
<keyword evidence="7" id="KW-1185">Reference proteome</keyword>
<evidence type="ECO:0000259" key="5">
    <source>
        <dbReference type="PROSITE" id="PS50850"/>
    </source>
</evidence>
<keyword evidence="3 4" id="KW-0472">Membrane</keyword>
<evidence type="ECO:0000256" key="4">
    <source>
        <dbReference type="SAM" id="Phobius"/>
    </source>
</evidence>
<keyword evidence="1 4" id="KW-0812">Transmembrane</keyword>
<feature type="transmembrane region" description="Helical" evidence="4">
    <location>
        <begin position="301"/>
        <end position="326"/>
    </location>
</feature>
<feature type="transmembrane region" description="Helical" evidence="4">
    <location>
        <begin position="73"/>
        <end position="93"/>
    </location>
</feature>
<dbReference type="EMBL" id="WKEW01000156">
    <property type="protein sequence ID" value="MCF5060604.1"/>
    <property type="molecule type" value="Genomic_DNA"/>
</dbReference>
<feature type="transmembrane region" description="Helical" evidence="4">
    <location>
        <begin position="246"/>
        <end position="264"/>
    </location>
</feature>
<keyword evidence="2 4" id="KW-1133">Transmembrane helix</keyword>
<proteinExistence type="predicted"/>
<evidence type="ECO:0000313" key="6">
    <source>
        <dbReference type="EMBL" id="MCF5060604.1"/>
    </source>
</evidence>
<comment type="caution">
    <text evidence="6">The sequence shown here is derived from an EMBL/GenBank/DDBJ whole genome shotgun (WGS) entry which is preliminary data.</text>
</comment>
<evidence type="ECO:0000256" key="2">
    <source>
        <dbReference type="ARBA" id="ARBA00022989"/>
    </source>
</evidence>
<feature type="transmembrane region" description="Helical" evidence="4">
    <location>
        <begin position="364"/>
        <end position="384"/>
    </location>
</feature>
<feature type="transmembrane region" description="Helical" evidence="4">
    <location>
        <begin position="338"/>
        <end position="358"/>
    </location>
</feature>
<feature type="domain" description="Major facilitator superfamily (MFS) profile" evidence="5">
    <location>
        <begin position="8"/>
        <end position="388"/>
    </location>
</feature>
<dbReference type="Proteomes" id="UP000814172">
    <property type="component" value="Unassembled WGS sequence"/>
</dbReference>